<dbReference type="Proteomes" id="UP001151760">
    <property type="component" value="Unassembled WGS sequence"/>
</dbReference>
<sequence length="154" mass="17151">MFRSISITGAAPGSKADGEETVIPLSRIGICEINYRFQSITQRSTLRSGYHATKFGLTNAPAVFMDLMNRVCKPTLDNIRNVPSVTVIDSQGFIGESCTRFEMNPIKRFGHPPKSATEIRSIFGLCSSLPKVHEAFLKDRQAIWTKLTQKMINV</sequence>
<dbReference type="EMBL" id="BQNB010016222">
    <property type="protein sequence ID" value="GJT49257.1"/>
    <property type="molecule type" value="Genomic_DNA"/>
</dbReference>
<accession>A0ABQ5EFI6</accession>
<keyword evidence="2" id="KW-1185">Reference proteome</keyword>
<gene>
    <name evidence="1" type="ORF">Tco_0975414</name>
</gene>
<evidence type="ECO:0000313" key="2">
    <source>
        <dbReference type="Proteomes" id="UP001151760"/>
    </source>
</evidence>
<reference evidence="1" key="2">
    <citation type="submission" date="2022-01" db="EMBL/GenBank/DDBJ databases">
        <authorList>
            <person name="Yamashiro T."/>
            <person name="Shiraishi A."/>
            <person name="Satake H."/>
            <person name="Nakayama K."/>
        </authorList>
    </citation>
    <scope>NUCLEOTIDE SEQUENCE</scope>
</reference>
<proteinExistence type="predicted"/>
<organism evidence="1 2">
    <name type="scientific">Tanacetum coccineum</name>
    <dbReference type="NCBI Taxonomy" id="301880"/>
    <lineage>
        <taxon>Eukaryota</taxon>
        <taxon>Viridiplantae</taxon>
        <taxon>Streptophyta</taxon>
        <taxon>Embryophyta</taxon>
        <taxon>Tracheophyta</taxon>
        <taxon>Spermatophyta</taxon>
        <taxon>Magnoliopsida</taxon>
        <taxon>eudicotyledons</taxon>
        <taxon>Gunneridae</taxon>
        <taxon>Pentapetalae</taxon>
        <taxon>asterids</taxon>
        <taxon>campanulids</taxon>
        <taxon>Asterales</taxon>
        <taxon>Asteraceae</taxon>
        <taxon>Asteroideae</taxon>
        <taxon>Anthemideae</taxon>
        <taxon>Anthemidinae</taxon>
        <taxon>Tanacetum</taxon>
    </lineage>
</organism>
<reference evidence="1" key="1">
    <citation type="journal article" date="2022" name="Int. J. Mol. Sci.">
        <title>Draft Genome of Tanacetum Coccineum: Genomic Comparison of Closely Related Tanacetum-Family Plants.</title>
        <authorList>
            <person name="Yamashiro T."/>
            <person name="Shiraishi A."/>
            <person name="Nakayama K."/>
            <person name="Satake H."/>
        </authorList>
    </citation>
    <scope>NUCLEOTIDE SEQUENCE</scope>
</reference>
<evidence type="ECO:0000313" key="1">
    <source>
        <dbReference type="EMBL" id="GJT49257.1"/>
    </source>
</evidence>
<name>A0ABQ5EFI6_9ASTR</name>
<comment type="caution">
    <text evidence="1">The sequence shown here is derived from an EMBL/GenBank/DDBJ whole genome shotgun (WGS) entry which is preliminary data.</text>
</comment>
<protein>
    <submittedName>
        <fullName evidence="1">Uncharacterized protein</fullName>
    </submittedName>
</protein>